<sequence>MGDKDIIYMCEECGKIFTQEEKEIHDSQGEWGRPCKRHPRSKKPWRCESYLRKYKEVLR</sequence>
<evidence type="ECO:0000313" key="2">
    <source>
        <dbReference type="EMBL" id="QJA83725.1"/>
    </source>
</evidence>
<evidence type="ECO:0000313" key="1">
    <source>
        <dbReference type="EMBL" id="QJA64917.1"/>
    </source>
</evidence>
<proteinExistence type="predicted"/>
<name>A0A6M3KQN6_9ZZZZ</name>
<organism evidence="2">
    <name type="scientific">viral metagenome</name>
    <dbReference type="NCBI Taxonomy" id="1070528"/>
    <lineage>
        <taxon>unclassified sequences</taxon>
        <taxon>metagenomes</taxon>
        <taxon>organismal metagenomes</taxon>
    </lineage>
</organism>
<dbReference type="AlphaFoldDB" id="A0A6M3KQN6"/>
<gene>
    <name evidence="2" type="ORF">MM415A00259_0050</name>
    <name evidence="1" type="ORF">MM415B00452_0018</name>
</gene>
<reference evidence="2" key="1">
    <citation type="submission" date="2020-03" db="EMBL/GenBank/DDBJ databases">
        <title>The deep terrestrial virosphere.</title>
        <authorList>
            <person name="Holmfeldt K."/>
            <person name="Nilsson E."/>
            <person name="Simone D."/>
            <person name="Lopez-Fernandez M."/>
            <person name="Wu X."/>
            <person name="de Brujin I."/>
            <person name="Lundin D."/>
            <person name="Andersson A."/>
            <person name="Bertilsson S."/>
            <person name="Dopson M."/>
        </authorList>
    </citation>
    <scope>NUCLEOTIDE SEQUENCE</scope>
    <source>
        <strain evidence="2">MM415A00259</strain>
        <strain evidence="1">MM415B00452</strain>
    </source>
</reference>
<protein>
    <recommendedName>
        <fullName evidence="3">C2H2-type domain-containing protein</fullName>
    </recommendedName>
</protein>
<dbReference type="EMBL" id="MT141529">
    <property type="protein sequence ID" value="QJA64917.1"/>
    <property type="molecule type" value="Genomic_DNA"/>
</dbReference>
<dbReference type="EMBL" id="MT142516">
    <property type="protein sequence ID" value="QJA83725.1"/>
    <property type="molecule type" value="Genomic_DNA"/>
</dbReference>
<evidence type="ECO:0008006" key="3">
    <source>
        <dbReference type="Google" id="ProtNLM"/>
    </source>
</evidence>
<accession>A0A6M3KQN6</accession>